<feature type="compositionally biased region" description="Low complexity" evidence="1">
    <location>
        <begin position="8"/>
        <end position="17"/>
    </location>
</feature>
<protein>
    <recommendedName>
        <fullName evidence="4">Antitoxin</fullName>
    </recommendedName>
</protein>
<proteinExistence type="predicted"/>
<evidence type="ECO:0008006" key="4">
    <source>
        <dbReference type="Google" id="ProtNLM"/>
    </source>
</evidence>
<comment type="caution">
    <text evidence="2">The sequence shown here is derived from an EMBL/GenBank/DDBJ whole genome shotgun (WGS) entry which is preliminary data.</text>
</comment>
<sequence length="63" mass="6987">MTKHREALAQNAASNAAEGSLLRDYEDELRAKGNTSAASRVAKSASKFEDDAEFWRDRLRDTG</sequence>
<evidence type="ECO:0000313" key="3">
    <source>
        <dbReference type="Proteomes" id="UP001612741"/>
    </source>
</evidence>
<dbReference type="Proteomes" id="UP001612741">
    <property type="component" value="Unassembled WGS sequence"/>
</dbReference>
<reference evidence="2 3" key="1">
    <citation type="submission" date="2024-10" db="EMBL/GenBank/DDBJ databases">
        <title>The Natural Products Discovery Center: Release of the First 8490 Sequenced Strains for Exploring Actinobacteria Biosynthetic Diversity.</title>
        <authorList>
            <person name="Kalkreuter E."/>
            <person name="Kautsar S.A."/>
            <person name="Yang D."/>
            <person name="Bader C.D."/>
            <person name="Teijaro C.N."/>
            <person name="Fluegel L."/>
            <person name="Davis C.M."/>
            <person name="Simpson J.R."/>
            <person name="Lauterbach L."/>
            <person name="Steele A.D."/>
            <person name="Gui C."/>
            <person name="Meng S."/>
            <person name="Li G."/>
            <person name="Viehrig K."/>
            <person name="Ye F."/>
            <person name="Su P."/>
            <person name="Kiefer A.F."/>
            <person name="Nichols A."/>
            <person name="Cepeda A.J."/>
            <person name="Yan W."/>
            <person name="Fan B."/>
            <person name="Jiang Y."/>
            <person name="Adhikari A."/>
            <person name="Zheng C.-J."/>
            <person name="Schuster L."/>
            <person name="Cowan T.M."/>
            <person name="Smanski M.J."/>
            <person name="Chevrette M.G."/>
            <person name="De Carvalho L.P.S."/>
            <person name="Shen B."/>
        </authorList>
    </citation>
    <scope>NUCLEOTIDE SEQUENCE [LARGE SCALE GENOMIC DNA]</scope>
    <source>
        <strain evidence="2 3">NPDC050545</strain>
    </source>
</reference>
<name>A0ABW7YM24_9ACTN</name>
<dbReference type="EMBL" id="JBITGY010000002">
    <property type="protein sequence ID" value="MFI6496945.1"/>
    <property type="molecule type" value="Genomic_DNA"/>
</dbReference>
<evidence type="ECO:0000256" key="1">
    <source>
        <dbReference type="SAM" id="MobiDB-lite"/>
    </source>
</evidence>
<dbReference type="RefSeq" id="WP_397079460.1">
    <property type="nucleotide sequence ID" value="NZ_JBITGY010000002.1"/>
</dbReference>
<feature type="region of interest" description="Disordered" evidence="1">
    <location>
        <begin position="1"/>
        <end position="21"/>
    </location>
</feature>
<gene>
    <name evidence="2" type="ORF">ACIBG2_06165</name>
</gene>
<evidence type="ECO:0000313" key="2">
    <source>
        <dbReference type="EMBL" id="MFI6496945.1"/>
    </source>
</evidence>
<organism evidence="2 3">
    <name type="scientific">Nonomuraea typhae</name>
    <dbReference type="NCBI Taxonomy" id="2603600"/>
    <lineage>
        <taxon>Bacteria</taxon>
        <taxon>Bacillati</taxon>
        <taxon>Actinomycetota</taxon>
        <taxon>Actinomycetes</taxon>
        <taxon>Streptosporangiales</taxon>
        <taxon>Streptosporangiaceae</taxon>
        <taxon>Nonomuraea</taxon>
    </lineage>
</organism>
<accession>A0ABW7YM24</accession>
<keyword evidence="3" id="KW-1185">Reference proteome</keyword>